<evidence type="ECO:0000313" key="7">
    <source>
        <dbReference type="EMBL" id="TCV99648.1"/>
    </source>
</evidence>
<dbReference type="SMART" id="SM00422">
    <property type="entry name" value="HTH_MERR"/>
    <property type="match status" value="1"/>
</dbReference>
<keyword evidence="5" id="KW-1133">Transmembrane helix</keyword>
<feature type="transmembrane region" description="Helical" evidence="5">
    <location>
        <begin position="200"/>
        <end position="221"/>
    </location>
</feature>
<dbReference type="InterPro" id="IPR009061">
    <property type="entry name" value="DNA-bd_dom_put_sf"/>
</dbReference>
<keyword evidence="1" id="KW-0678">Repressor</keyword>
<dbReference type="GO" id="GO:0003700">
    <property type="term" value="F:DNA-binding transcription factor activity"/>
    <property type="evidence" value="ECO:0007669"/>
    <property type="project" value="InterPro"/>
</dbReference>
<dbReference type="GeneID" id="98915283"/>
<keyword evidence="2" id="KW-0805">Transcription regulation</keyword>
<keyword evidence="5" id="KW-0812">Transmembrane</keyword>
<dbReference type="CDD" id="cd00592">
    <property type="entry name" value="HTH_MerR-like"/>
    <property type="match status" value="1"/>
</dbReference>
<proteinExistence type="predicted"/>
<dbReference type="GO" id="GO:0003677">
    <property type="term" value="F:DNA binding"/>
    <property type="evidence" value="ECO:0007669"/>
    <property type="project" value="UniProtKB-KW"/>
</dbReference>
<dbReference type="PANTHER" id="PTHR30204">
    <property type="entry name" value="REDOX-CYCLING DRUG-SENSING TRANSCRIPTIONAL ACTIVATOR SOXR"/>
    <property type="match status" value="1"/>
</dbReference>
<evidence type="ECO:0000256" key="3">
    <source>
        <dbReference type="ARBA" id="ARBA00023125"/>
    </source>
</evidence>
<evidence type="ECO:0000256" key="1">
    <source>
        <dbReference type="ARBA" id="ARBA00022491"/>
    </source>
</evidence>
<evidence type="ECO:0000259" key="6">
    <source>
        <dbReference type="PROSITE" id="PS50937"/>
    </source>
</evidence>
<dbReference type="Gene3D" id="1.10.1660.10">
    <property type="match status" value="1"/>
</dbReference>
<name>A0A4R3Z1N9_9FIRM</name>
<feature type="transmembrane region" description="Helical" evidence="5">
    <location>
        <begin position="155"/>
        <end position="177"/>
    </location>
</feature>
<evidence type="ECO:0000256" key="4">
    <source>
        <dbReference type="ARBA" id="ARBA00023163"/>
    </source>
</evidence>
<evidence type="ECO:0000313" key="8">
    <source>
        <dbReference type="Proteomes" id="UP000295515"/>
    </source>
</evidence>
<dbReference type="InterPro" id="IPR047057">
    <property type="entry name" value="MerR_fam"/>
</dbReference>
<keyword evidence="3 7" id="KW-0238">DNA-binding</keyword>
<evidence type="ECO:0000256" key="5">
    <source>
        <dbReference type="SAM" id="Phobius"/>
    </source>
</evidence>
<keyword evidence="5" id="KW-0472">Membrane</keyword>
<feature type="domain" description="HTH merR-type" evidence="6">
    <location>
        <begin position="1"/>
        <end position="68"/>
    </location>
</feature>
<dbReference type="InterPro" id="IPR000551">
    <property type="entry name" value="MerR-type_HTH_dom"/>
</dbReference>
<gene>
    <name evidence="7" type="ORF">EDD60_10889</name>
</gene>
<dbReference type="AlphaFoldDB" id="A0A4R3Z1N9"/>
<comment type="caution">
    <text evidence="7">The sequence shown here is derived from an EMBL/GenBank/DDBJ whole genome shotgun (WGS) entry which is preliminary data.</text>
</comment>
<dbReference type="Pfam" id="PF13411">
    <property type="entry name" value="MerR_1"/>
    <property type="match status" value="1"/>
</dbReference>
<reference evidence="7 8" key="1">
    <citation type="submission" date="2019-03" db="EMBL/GenBank/DDBJ databases">
        <title>Genomic Encyclopedia of Type Strains, Phase IV (KMG-IV): sequencing the most valuable type-strain genomes for metagenomic binning, comparative biology and taxonomic classification.</title>
        <authorList>
            <person name="Goeker M."/>
        </authorList>
    </citation>
    <scope>NUCLEOTIDE SEQUENCE [LARGE SCALE GENOMIC DNA]</scope>
    <source>
        <strain evidence="7 8">DSM 29487</strain>
    </source>
</reference>
<protein>
    <submittedName>
        <fullName evidence="7">DNA-binding transcriptional MerR regulator</fullName>
    </submittedName>
</protein>
<keyword evidence="8" id="KW-1185">Reference proteome</keyword>
<dbReference type="EMBL" id="SMCQ01000008">
    <property type="protein sequence ID" value="TCV99648.1"/>
    <property type="molecule type" value="Genomic_DNA"/>
</dbReference>
<dbReference type="RefSeq" id="WP_066448667.1">
    <property type="nucleotide sequence ID" value="NZ_JANKBF010000025.1"/>
</dbReference>
<organism evidence="7 8">
    <name type="scientific">Longibaculum muris</name>
    <dbReference type="NCBI Taxonomy" id="1796628"/>
    <lineage>
        <taxon>Bacteria</taxon>
        <taxon>Bacillati</taxon>
        <taxon>Bacillota</taxon>
        <taxon>Erysipelotrichia</taxon>
        <taxon>Erysipelotrichales</taxon>
        <taxon>Coprobacillaceae</taxon>
        <taxon>Longibaculum</taxon>
    </lineage>
</organism>
<dbReference type="PANTHER" id="PTHR30204:SF69">
    <property type="entry name" value="MERR-FAMILY TRANSCRIPTIONAL REGULATOR"/>
    <property type="match status" value="1"/>
</dbReference>
<sequence>MQIKEVEELLDMTSYALRYYEKMGLIHPQRDENGYRNYSNQDILNLKRIRFLRELQIPIEDIQSILNDSQNFQEVLEKHIQSLSSKIHSLEYVQSVCENLKEKDIPLLDAMIDEKIISEENINQKQMVSGLNKIVEYLKPSKTVVIGTRVMPRNFITGVIFMIIASVLTGILFVLGVSREFRYINDVNKVDFMPSFTPSIQSYIIAITVCFIIFFMILYLFTIKQDYIELTDQSISICSRQFQSSTSIFLGMMLRQTKQRNKNYQYSELEKVEIKLVFSTMGGGASGLWRIYVPQFIFHFYDGNIYPIESGVSIGEKTKDAYQILKQKQIDIDTTKDIIGYFEQDEKDGFTYFEDIYHQNGKRVR</sequence>
<accession>A0A4R3Z1N9</accession>
<dbReference type="SUPFAM" id="SSF46955">
    <property type="entry name" value="Putative DNA-binding domain"/>
    <property type="match status" value="1"/>
</dbReference>
<evidence type="ECO:0000256" key="2">
    <source>
        <dbReference type="ARBA" id="ARBA00023015"/>
    </source>
</evidence>
<dbReference type="PROSITE" id="PS50937">
    <property type="entry name" value="HTH_MERR_2"/>
    <property type="match status" value="1"/>
</dbReference>
<dbReference type="Proteomes" id="UP000295515">
    <property type="component" value="Unassembled WGS sequence"/>
</dbReference>
<keyword evidence="4" id="KW-0804">Transcription</keyword>